<comment type="caution">
    <text evidence="1">The sequence shown here is derived from an EMBL/GenBank/DDBJ whole genome shotgun (WGS) entry which is preliminary data.</text>
</comment>
<dbReference type="RefSeq" id="WP_076822289.1">
    <property type="nucleotide sequence ID" value="NZ_MOMC01000103.1"/>
</dbReference>
<proteinExistence type="predicted"/>
<keyword evidence="2" id="KW-1185">Reference proteome</keyword>
<evidence type="ECO:0000313" key="2">
    <source>
        <dbReference type="Proteomes" id="UP000188929"/>
    </source>
</evidence>
<accession>A0A1V2I020</accession>
<dbReference type="AlphaFoldDB" id="A0A1V2I020"/>
<dbReference type="EMBL" id="MOMC01000103">
    <property type="protein sequence ID" value="ONH22600.1"/>
    <property type="molecule type" value="Genomic_DNA"/>
</dbReference>
<protein>
    <recommendedName>
        <fullName evidence="3">DUF1508 domain-containing protein</fullName>
    </recommendedName>
</protein>
<dbReference type="Proteomes" id="UP000188929">
    <property type="component" value="Unassembled WGS sequence"/>
</dbReference>
<dbReference type="InterPro" id="IPR018691">
    <property type="entry name" value="DUF2188"/>
</dbReference>
<reference evidence="2" key="1">
    <citation type="submission" date="2016-10" db="EMBL/GenBank/DDBJ databases">
        <title>Frankia sp. NRRL B-16386 Genome sequencing.</title>
        <authorList>
            <person name="Ghodhbane-Gtari F."/>
            <person name="Swanson E."/>
            <person name="Gueddou A."/>
            <person name="Hezbri K."/>
            <person name="Ktari K."/>
            <person name="Nouioui I."/>
            <person name="Morris K."/>
            <person name="Simpson S."/>
            <person name="Abebe-Akele F."/>
            <person name="Thomas K."/>
            <person name="Gtari M."/>
            <person name="Tisa L.S."/>
        </authorList>
    </citation>
    <scope>NUCLEOTIDE SEQUENCE [LARGE SCALE GENOMIC DNA]</scope>
    <source>
        <strain evidence="2">NRRL B-16386</strain>
    </source>
</reference>
<dbReference type="OrthoDB" id="5194339at2"/>
<organism evidence="1 2">
    <name type="scientific">Pseudofrankia asymbiotica</name>
    <dbReference type="NCBI Taxonomy" id="1834516"/>
    <lineage>
        <taxon>Bacteria</taxon>
        <taxon>Bacillati</taxon>
        <taxon>Actinomycetota</taxon>
        <taxon>Actinomycetes</taxon>
        <taxon>Frankiales</taxon>
        <taxon>Frankiaceae</taxon>
        <taxon>Pseudofrankia</taxon>
    </lineage>
</organism>
<dbReference type="Pfam" id="PF09954">
    <property type="entry name" value="DUF2188"/>
    <property type="match status" value="1"/>
</dbReference>
<evidence type="ECO:0000313" key="1">
    <source>
        <dbReference type="EMBL" id="ONH22600.1"/>
    </source>
</evidence>
<gene>
    <name evidence="1" type="ORF">BL253_35235</name>
</gene>
<name>A0A1V2I020_9ACTN</name>
<evidence type="ECO:0008006" key="3">
    <source>
        <dbReference type="Google" id="ProtNLM"/>
    </source>
</evidence>
<sequence>MGWFFRAIELTDGQWACRHGRRVFDTHAELSQALEHLRDLATAAAPAELFIHHLDGSIENLGAP</sequence>